<gene>
    <name evidence="2" type="ORF">TRITD_3Av1G254620</name>
</gene>
<dbReference type="FunFam" id="3.40.50.1820:FF:000051">
    <property type="entry name" value="(S)-hydroxynitrile lyase"/>
    <property type="match status" value="1"/>
</dbReference>
<dbReference type="Gramene" id="TRITD3Av1G254620.1">
    <property type="protein sequence ID" value="TRITD3Av1G254620.1"/>
    <property type="gene ID" value="TRITD3Av1G254620"/>
</dbReference>
<dbReference type="GO" id="GO:0009696">
    <property type="term" value="P:salicylic acid metabolic process"/>
    <property type="evidence" value="ECO:0007669"/>
    <property type="project" value="TreeGrafter"/>
</dbReference>
<dbReference type="InterPro" id="IPR029058">
    <property type="entry name" value="AB_hydrolase_fold"/>
</dbReference>
<accession>A0A9R0RYH2</accession>
<dbReference type="GO" id="GO:0080031">
    <property type="term" value="F:methyl salicylate esterase activity"/>
    <property type="evidence" value="ECO:0007669"/>
    <property type="project" value="TreeGrafter"/>
</dbReference>
<dbReference type="InterPro" id="IPR000073">
    <property type="entry name" value="AB_hydrolase_1"/>
</dbReference>
<evidence type="ECO:0000259" key="1">
    <source>
        <dbReference type="Pfam" id="PF12697"/>
    </source>
</evidence>
<dbReference type="GO" id="GO:0009694">
    <property type="term" value="P:jasmonic acid metabolic process"/>
    <property type="evidence" value="ECO:0007669"/>
    <property type="project" value="TreeGrafter"/>
</dbReference>
<dbReference type="InterPro" id="IPR045889">
    <property type="entry name" value="MES/HNL"/>
</dbReference>
<evidence type="ECO:0000313" key="3">
    <source>
        <dbReference type="Proteomes" id="UP000324705"/>
    </source>
</evidence>
<keyword evidence="3" id="KW-1185">Reference proteome</keyword>
<dbReference type="GO" id="GO:0080032">
    <property type="term" value="F:methyl jasmonate esterase activity"/>
    <property type="evidence" value="ECO:0007669"/>
    <property type="project" value="TreeGrafter"/>
</dbReference>
<organism evidence="2 3">
    <name type="scientific">Triticum turgidum subsp. durum</name>
    <name type="common">Durum wheat</name>
    <name type="synonym">Triticum durum</name>
    <dbReference type="NCBI Taxonomy" id="4567"/>
    <lineage>
        <taxon>Eukaryota</taxon>
        <taxon>Viridiplantae</taxon>
        <taxon>Streptophyta</taxon>
        <taxon>Embryophyta</taxon>
        <taxon>Tracheophyta</taxon>
        <taxon>Spermatophyta</taxon>
        <taxon>Magnoliopsida</taxon>
        <taxon>Liliopsida</taxon>
        <taxon>Poales</taxon>
        <taxon>Poaceae</taxon>
        <taxon>BOP clade</taxon>
        <taxon>Pooideae</taxon>
        <taxon>Triticodae</taxon>
        <taxon>Triticeae</taxon>
        <taxon>Triticinae</taxon>
        <taxon>Triticum</taxon>
    </lineage>
</organism>
<proteinExistence type="predicted"/>
<protein>
    <recommendedName>
        <fullName evidence="1">AB hydrolase-1 domain-containing protein</fullName>
    </recommendedName>
</protein>
<dbReference type="GO" id="GO:0080030">
    <property type="term" value="F:methyl indole-3-acetate esterase activity"/>
    <property type="evidence" value="ECO:0007669"/>
    <property type="project" value="TreeGrafter"/>
</dbReference>
<dbReference type="Pfam" id="PF12697">
    <property type="entry name" value="Abhydrolase_6"/>
    <property type="match status" value="1"/>
</dbReference>
<evidence type="ECO:0000313" key="2">
    <source>
        <dbReference type="EMBL" id="VAH68461.1"/>
    </source>
</evidence>
<dbReference type="Gene3D" id="3.40.50.1820">
    <property type="entry name" value="alpha/beta hydrolase"/>
    <property type="match status" value="2"/>
</dbReference>
<reference evidence="2 3" key="1">
    <citation type="submission" date="2017-09" db="EMBL/GenBank/DDBJ databases">
        <authorList>
            <consortium name="International Durum Wheat Genome Sequencing Consortium (IDWGSC)"/>
            <person name="Milanesi L."/>
        </authorList>
    </citation>
    <scope>NUCLEOTIDE SEQUENCE [LARGE SCALE GENOMIC DNA]</scope>
    <source>
        <strain evidence="3">cv. Svevo</strain>
    </source>
</reference>
<dbReference type="AlphaFoldDB" id="A0A9R0RYH2"/>
<dbReference type="PANTHER" id="PTHR10992">
    <property type="entry name" value="METHYLESTERASE FAMILY MEMBER"/>
    <property type="match status" value="1"/>
</dbReference>
<dbReference type="EMBL" id="LT934115">
    <property type="protein sequence ID" value="VAH68461.1"/>
    <property type="molecule type" value="Genomic_DNA"/>
</dbReference>
<dbReference type="SUPFAM" id="SSF53474">
    <property type="entry name" value="alpha/beta-Hydrolases"/>
    <property type="match status" value="1"/>
</dbReference>
<name>A0A9R0RYH2_TRITD</name>
<dbReference type="Proteomes" id="UP000324705">
    <property type="component" value="Chromosome 3A"/>
</dbReference>
<sequence length="410" mass="44161">MESVVKKPERHFVLVHGLCHGAWCWYKLATILRSAGHRVTAPDLAACGASPVRVDEVRSFAEFSRPLTDAVAAVPPGEKVVLVGHSYGGYSLALAMEAHPDKVAVAVFVAAAMPAAGCPMSHLLSQIMEETATDAATDSVPAVIGAAETFLLGPERLSRRLYQRSPAEDLALATALVRPARWFLGDAAMTESVLTADRYGAVRRACVVTEEDATWAAESQRRMASRCPGVEVAAVEGADHMPMLSTPHQLAAVLMEIADNVIETTGGDDPERACKTFLLGPEYMARRLYQLSPPEDLTLATMLVRPSRQFVDDAAMNGEGVLTAERYGAVSRVYVIAEEDASWSPEFQRRMASWTPGTEAAGESADGVEHVEPERAAELRGEAEEEAERTYCSRKICQEGSMATTAAIGR</sequence>
<dbReference type="PANTHER" id="PTHR10992:SF1085">
    <property type="entry name" value="AB HYDROLASE-1 DOMAIN-CONTAINING PROTEIN"/>
    <property type="match status" value="1"/>
</dbReference>
<feature type="domain" description="AB hydrolase-1" evidence="1">
    <location>
        <begin position="12"/>
        <end position="252"/>
    </location>
</feature>